<feature type="compositionally biased region" description="Low complexity" evidence="1">
    <location>
        <begin position="192"/>
        <end position="204"/>
    </location>
</feature>
<reference evidence="4 5" key="1">
    <citation type="submission" date="2020-07" db="EMBL/GenBank/DDBJ databases">
        <title>Sequencing the genomes of 1000 actinobacteria strains.</title>
        <authorList>
            <person name="Klenk H.-P."/>
        </authorList>
    </citation>
    <scope>NUCLEOTIDE SEQUENCE [LARGE SCALE GENOMIC DNA]</scope>
    <source>
        <strain evidence="4 5">DSM 23819</strain>
    </source>
</reference>
<dbReference type="RefSeq" id="WP_179501751.1">
    <property type="nucleotide sequence ID" value="NZ_JACCAA010000001.1"/>
</dbReference>
<accession>A0A7Y9UPU0</accession>
<evidence type="ECO:0000256" key="1">
    <source>
        <dbReference type="SAM" id="MobiDB-lite"/>
    </source>
</evidence>
<comment type="caution">
    <text evidence="4">The sequence shown here is derived from an EMBL/GenBank/DDBJ whole genome shotgun (WGS) entry which is preliminary data.</text>
</comment>
<dbReference type="Pfam" id="PF08378">
    <property type="entry name" value="NERD"/>
    <property type="match status" value="1"/>
</dbReference>
<organism evidence="4 5">
    <name type="scientific">Nocardioides daedukensis</name>
    <dbReference type="NCBI Taxonomy" id="634462"/>
    <lineage>
        <taxon>Bacteria</taxon>
        <taxon>Bacillati</taxon>
        <taxon>Actinomycetota</taxon>
        <taxon>Actinomycetes</taxon>
        <taxon>Propionibacteriales</taxon>
        <taxon>Nocardioidaceae</taxon>
        <taxon>Nocardioides</taxon>
    </lineage>
</organism>
<keyword evidence="5" id="KW-1185">Reference proteome</keyword>
<dbReference type="EMBL" id="JACCAA010000001">
    <property type="protein sequence ID" value="NYG58602.1"/>
    <property type="molecule type" value="Genomic_DNA"/>
</dbReference>
<keyword evidence="2" id="KW-0812">Transmembrane</keyword>
<dbReference type="PROSITE" id="PS50965">
    <property type="entry name" value="NERD"/>
    <property type="match status" value="1"/>
</dbReference>
<keyword evidence="2" id="KW-1133">Transmembrane helix</keyword>
<dbReference type="Proteomes" id="UP000540656">
    <property type="component" value="Unassembled WGS sequence"/>
</dbReference>
<sequence length="279" mass="29731">MAGESSREYARRQREKADRHARAAERFERGAEGENATAAVLQPLLDQGWVVLHDVAWPGRPRANIDHVVIGPGGAFVIDSKNWSGAIAVRDQVLRQNGRSREMAVVGAAEAALAVSVAMGGLPVTGAMCFVRDDAIEGWARDVMVCSTANLVDMLLSRPPTLHAEAVVRFARRAAVALPPATEPRSGQFSTKPAAASRSSAKRPGPAKRRPVRRASASRQLIRALLMIALCLAAIWVLNHYASQIGSALTDIFISGFEPEEGEVGASVSIPNASVDVDA</sequence>
<evidence type="ECO:0000256" key="2">
    <source>
        <dbReference type="SAM" id="Phobius"/>
    </source>
</evidence>
<name>A0A7Y9UPU0_9ACTN</name>
<keyword evidence="2" id="KW-0472">Membrane</keyword>
<gene>
    <name evidence="4" type="ORF">BJ980_001525</name>
</gene>
<dbReference type="AlphaFoldDB" id="A0A7Y9UPU0"/>
<evidence type="ECO:0000313" key="5">
    <source>
        <dbReference type="Proteomes" id="UP000540656"/>
    </source>
</evidence>
<protein>
    <recommendedName>
        <fullName evidence="3">NERD domain-containing protein</fullName>
    </recommendedName>
</protein>
<dbReference type="InterPro" id="IPR011528">
    <property type="entry name" value="NERD"/>
</dbReference>
<feature type="transmembrane region" description="Helical" evidence="2">
    <location>
        <begin position="221"/>
        <end position="238"/>
    </location>
</feature>
<proteinExistence type="predicted"/>
<evidence type="ECO:0000313" key="4">
    <source>
        <dbReference type="EMBL" id="NYG58602.1"/>
    </source>
</evidence>
<evidence type="ECO:0000259" key="3">
    <source>
        <dbReference type="PROSITE" id="PS50965"/>
    </source>
</evidence>
<feature type="region of interest" description="Disordered" evidence="1">
    <location>
        <begin position="1"/>
        <end position="29"/>
    </location>
</feature>
<feature type="region of interest" description="Disordered" evidence="1">
    <location>
        <begin position="179"/>
        <end position="214"/>
    </location>
</feature>
<feature type="domain" description="NERD" evidence="3">
    <location>
        <begin position="29"/>
        <end position="126"/>
    </location>
</feature>